<dbReference type="AlphaFoldDB" id="A0A1A2YAP2"/>
<evidence type="ECO:0000256" key="2">
    <source>
        <dbReference type="SAM" id="Phobius"/>
    </source>
</evidence>
<evidence type="ECO:0000313" key="4">
    <source>
        <dbReference type="Proteomes" id="UP000091846"/>
    </source>
</evidence>
<proteinExistence type="predicted"/>
<accession>A0A1A2YAP2</accession>
<dbReference type="RefSeq" id="WP_065031212.1">
    <property type="nucleotide sequence ID" value="NZ_LZKI01000195.1"/>
</dbReference>
<reference evidence="3 4" key="1">
    <citation type="submission" date="2016-06" db="EMBL/GenBank/DDBJ databases">
        <authorList>
            <person name="Kjaerup R.B."/>
            <person name="Dalgaard T.S."/>
            <person name="Juul-Madsen H.R."/>
        </authorList>
    </citation>
    <scope>NUCLEOTIDE SEQUENCE [LARGE SCALE GENOMIC DNA]</scope>
    <source>
        <strain evidence="3 4">E1334</strain>
    </source>
</reference>
<dbReference type="EMBL" id="LZKI01000195">
    <property type="protein sequence ID" value="OBI35035.1"/>
    <property type="molecule type" value="Genomic_DNA"/>
</dbReference>
<feature type="region of interest" description="Disordered" evidence="1">
    <location>
        <begin position="76"/>
        <end position="97"/>
    </location>
</feature>
<gene>
    <name evidence="3" type="ORF">A5708_10895</name>
</gene>
<protein>
    <submittedName>
        <fullName evidence="3">Uncharacterized protein</fullName>
    </submittedName>
</protein>
<sequence>MRQIIIRQRSDARFPIAETLWVIAGTILLLALGDVVIVLTLALAAAAIAAAWWIRRTAGRRALRSEVALASVSHLPTGNREPTAASARAPWHRHRAA</sequence>
<dbReference type="OrthoDB" id="4749294at2"/>
<dbReference type="Proteomes" id="UP000091846">
    <property type="component" value="Unassembled WGS sequence"/>
</dbReference>
<organism evidence="3 4">
    <name type="scientific">Mycobacterium colombiense</name>
    <dbReference type="NCBI Taxonomy" id="339268"/>
    <lineage>
        <taxon>Bacteria</taxon>
        <taxon>Bacillati</taxon>
        <taxon>Actinomycetota</taxon>
        <taxon>Actinomycetes</taxon>
        <taxon>Mycobacteriales</taxon>
        <taxon>Mycobacteriaceae</taxon>
        <taxon>Mycobacterium</taxon>
        <taxon>Mycobacterium avium complex (MAC)</taxon>
    </lineage>
</organism>
<keyword evidence="2" id="KW-1133">Transmembrane helix</keyword>
<name>A0A1A2YAP2_9MYCO</name>
<evidence type="ECO:0000256" key="1">
    <source>
        <dbReference type="SAM" id="MobiDB-lite"/>
    </source>
</evidence>
<keyword evidence="2" id="KW-0472">Membrane</keyword>
<comment type="caution">
    <text evidence="3">The sequence shown here is derived from an EMBL/GenBank/DDBJ whole genome shotgun (WGS) entry which is preliminary data.</text>
</comment>
<feature type="transmembrane region" description="Helical" evidence="2">
    <location>
        <begin position="36"/>
        <end position="54"/>
    </location>
</feature>
<feature type="transmembrane region" description="Helical" evidence="2">
    <location>
        <begin position="12"/>
        <end position="30"/>
    </location>
</feature>
<keyword evidence="2" id="KW-0812">Transmembrane</keyword>
<evidence type="ECO:0000313" key="3">
    <source>
        <dbReference type="EMBL" id="OBI35035.1"/>
    </source>
</evidence>